<accession>A0A560JK57</accession>
<evidence type="ECO:0000256" key="3">
    <source>
        <dbReference type="SAM" id="SignalP"/>
    </source>
</evidence>
<dbReference type="OrthoDB" id="7839439at2"/>
<dbReference type="PANTHER" id="PTHR22946">
    <property type="entry name" value="DIENELACTONE HYDROLASE DOMAIN-CONTAINING PROTEIN-RELATED"/>
    <property type="match status" value="1"/>
</dbReference>
<dbReference type="RefSeq" id="WP_080136881.1">
    <property type="nucleotide sequence ID" value="NZ_LWIG01000013.1"/>
</dbReference>
<gene>
    <name evidence="5" type="ORF">FBZ95_107368</name>
</gene>
<dbReference type="EMBL" id="VITW01000007">
    <property type="protein sequence ID" value="TWB71386.1"/>
    <property type="molecule type" value="Genomic_DNA"/>
</dbReference>
<comment type="caution">
    <text evidence="5">The sequence shown here is derived from an EMBL/GenBank/DDBJ whole genome shotgun (WGS) entry which is preliminary data.</text>
</comment>
<protein>
    <submittedName>
        <fullName evidence="5">Invasion protein IalB</fullName>
    </submittedName>
</protein>
<evidence type="ECO:0000313" key="6">
    <source>
        <dbReference type="Proteomes" id="UP000315914"/>
    </source>
</evidence>
<evidence type="ECO:0000256" key="2">
    <source>
        <dbReference type="SAM" id="MobiDB-lite"/>
    </source>
</evidence>
<reference evidence="5 6" key="1">
    <citation type="submission" date="2019-06" db="EMBL/GenBank/DDBJ databases">
        <title>Genomic Encyclopedia of Type Strains, Phase IV (KMG-V): Genome sequencing to study the core and pangenomes of soil and plant-associated prokaryotes.</title>
        <authorList>
            <person name="Whitman W."/>
        </authorList>
    </citation>
    <scope>NUCLEOTIDE SEQUENCE [LARGE SCALE GENOMIC DNA]</scope>
    <source>
        <strain evidence="5 6">BR 10556</strain>
    </source>
</reference>
<organism evidence="5 6">
    <name type="scientific">Bradyrhizobium sacchari</name>
    <dbReference type="NCBI Taxonomy" id="1399419"/>
    <lineage>
        <taxon>Bacteria</taxon>
        <taxon>Pseudomonadati</taxon>
        <taxon>Pseudomonadota</taxon>
        <taxon>Alphaproteobacteria</taxon>
        <taxon>Hyphomicrobiales</taxon>
        <taxon>Nitrobacteraceae</taxon>
        <taxon>Bradyrhizobium</taxon>
    </lineage>
</organism>
<feature type="domain" description="Dienelactone hydrolase" evidence="4">
    <location>
        <begin position="48"/>
        <end position="269"/>
    </location>
</feature>
<dbReference type="InterPro" id="IPR010642">
    <property type="entry name" value="Invasion_prot_B"/>
</dbReference>
<dbReference type="InterPro" id="IPR038696">
    <property type="entry name" value="IalB_sf"/>
</dbReference>
<dbReference type="InterPro" id="IPR050261">
    <property type="entry name" value="FrsA_esterase"/>
</dbReference>
<sequence length="468" mass="50416">MAKRLLLVLLMLAFQPVMRSALADQAAASPKVQEEIWALPFPLPLLAFVVRPVGDGPFPLVIMNHGISLGAQERTMFPMIEYRDAALWFARQGYVVVSPMRYGATALDDKDHGLYGTVFAHVGSCDNPNFRGPGLAIATLNEWVIDYMSKNKMIQPGNVVVVGQSGGGWGSLALGSLNPPSVKAIITFAAGRGGRVDGKPNNNCAPDKLVAATGEFGRTARVPMLLMYTENDTYFGPELTKRMHEAFVAAGGNAEYKLLPAFGDDGHFFIDSPDAVPIWSPLVTQFLEAHSATGSPPQQQAPGRGDQEGEPALKPPRVSLPQNIHYSNWQKLCFKSSDGTTVCRTTSSGTDDLGQVIVRADLIERADGRARLQLFVPQGANLQQGVKVRIDQGRSTQIPFNWCLANICIAAAGVDPALVAELKNGHELKLEVANFISSSASTTLPLNRFAAARKGAPAQTYDFGLDED</sequence>
<dbReference type="SUPFAM" id="SSF53474">
    <property type="entry name" value="alpha/beta-Hydrolases"/>
    <property type="match status" value="1"/>
</dbReference>
<dbReference type="Pfam" id="PF01738">
    <property type="entry name" value="DLH"/>
    <property type="match status" value="1"/>
</dbReference>
<dbReference type="InterPro" id="IPR002925">
    <property type="entry name" value="Dienelactn_hydro"/>
</dbReference>
<keyword evidence="3" id="KW-0732">Signal</keyword>
<dbReference type="Gene3D" id="3.40.50.1820">
    <property type="entry name" value="alpha/beta hydrolase"/>
    <property type="match status" value="1"/>
</dbReference>
<feature type="region of interest" description="Disordered" evidence="2">
    <location>
        <begin position="290"/>
        <end position="317"/>
    </location>
</feature>
<dbReference type="PANTHER" id="PTHR22946:SF9">
    <property type="entry name" value="POLYKETIDE TRANSFERASE AF380"/>
    <property type="match status" value="1"/>
</dbReference>
<dbReference type="AlphaFoldDB" id="A0A560JK57"/>
<evidence type="ECO:0000313" key="5">
    <source>
        <dbReference type="EMBL" id="TWB71386.1"/>
    </source>
</evidence>
<dbReference type="STRING" id="1399419.A5906_36680"/>
<evidence type="ECO:0000259" key="4">
    <source>
        <dbReference type="Pfam" id="PF01738"/>
    </source>
</evidence>
<dbReference type="Proteomes" id="UP000315914">
    <property type="component" value="Unassembled WGS sequence"/>
</dbReference>
<feature type="signal peptide" evidence="3">
    <location>
        <begin position="1"/>
        <end position="23"/>
    </location>
</feature>
<dbReference type="Gene3D" id="2.60.40.1880">
    <property type="entry name" value="Invasion associated locus B (IalB) protein"/>
    <property type="match status" value="1"/>
</dbReference>
<keyword evidence="6" id="KW-1185">Reference proteome</keyword>
<dbReference type="GO" id="GO:0052689">
    <property type="term" value="F:carboxylic ester hydrolase activity"/>
    <property type="evidence" value="ECO:0007669"/>
    <property type="project" value="UniProtKB-ARBA"/>
</dbReference>
<feature type="chain" id="PRO_5022880480" evidence="3">
    <location>
        <begin position="24"/>
        <end position="468"/>
    </location>
</feature>
<dbReference type="Pfam" id="PF06776">
    <property type="entry name" value="IalB"/>
    <property type="match status" value="1"/>
</dbReference>
<name>A0A560JK57_9BRAD</name>
<keyword evidence="1" id="KW-0378">Hydrolase</keyword>
<evidence type="ECO:0000256" key="1">
    <source>
        <dbReference type="ARBA" id="ARBA00022801"/>
    </source>
</evidence>
<dbReference type="InterPro" id="IPR029058">
    <property type="entry name" value="AB_hydrolase_fold"/>
</dbReference>
<feature type="compositionally biased region" description="Polar residues" evidence="2">
    <location>
        <begin position="292"/>
        <end position="301"/>
    </location>
</feature>
<proteinExistence type="predicted"/>